<evidence type="ECO:0000256" key="14">
    <source>
        <dbReference type="ARBA" id="ARBA00023075"/>
    </source>
</evidence>
<feature type="transmembrane region" description="Helical" evidence="19">
    <location>
        <begin position="133"/>
        <end position="154"/>
    </location>
</feature>
<evidence type="ECO:0000256" key="16">
    <source>
        <dbReference type="ARBA" id="ARBA00023136"/>
    </source>
</evidence>
<feature type="transmembrane region" description="Helical" evidence="19">
    <location>
        <begin position="45"/>
        <end position="63"/>
    </location>
</feature>
<evidence type="ECO:0000256" key="17">
    <source>
        <dbReference type="ARBA" id="ARBA00031028"/>
    </source>
</evidence>
<keyword evidence="16 19" id="KW-0472">Membrane</keyword>
<dbReference type="Pfam" id="PF00361">
    <property type="entry name" value="Proton_antipo_M"/>
    <property type="match status" value="1"/>
</dbReference>
<evidence type="ECO:0000256" key="4">
    <source>
        <dbReference type="ARBA" id="ARBA00012944"/>
    </source>
</evidence>
<comment type="catalytic activity">
    <reaction evidence="18">
        <text>a ubiquinone + NADH + 5 H(+)(in) = a ubiquinol + NAD(+) + 4 H(+)(out)</text>
        <dbReference type="Rhea" id="RHEA:29091"/>
        <dbReference type="Rhea" id="RHEA-COMP:9565"/>
        <dbReference type="Rhea" id="RHEA-COMP:9566"/>
        <dbReference type="ChEBI" id="CHEBI:15378"/>
        <dbReference type="ChEBI" id="CHEBI:16389"/>
        <dbReference type="ChEBI" id="CHEBI:17976"/>
        <dbReference type="ChEBI" id="CHEBI:57540"/>
        <dbReference type="ChEBI" id="CHEBI:57945"/>
        <dbReference type="EC" id="7.1.1.2"/>
    </reaction>
</comment>
<feature type="transmembrane region" description="Helical" evidence="19">
    <location>
        <begin position="20"/>
        <end position="38"/>
    </location>
</feature>
<feature type="transmembrane region" description="Helical" evidence="19">
    <location>
        <begin position="205"/>
        <end position="226"/>
    </location>
</feature>
<evidence type="ECO:0000256" key="5">
    <source>
        <dbReference type="ARBA" id="ARBA00021008"/>
    </source>
</evidence>
<evidence type="ECO:0000256" key="13">
    <source>
        <dbReference type="ARBA" id="ARBA00023027"/>
    </source>
</evidence>
<evidence type="ECO:0000313" key="21">
    <source>
        <dbReference type="EMBL" id="BAE47091.1"/>
    </source>
</evidence>
<keyword evidence="7" id="KW-0679">Respiratory chain</keyword>
<evidence type="ECO:0000256" key="18">
    <source>
        <dbReference type="ARBA" id="ARBA00049551"/>
    </source>
</evidence>
<evidence type="ECO:0000256" key="1">
    <source>
        <dbReference type="ARBA" id="ARBA00003257"/>
    </source>
</evidence>
<evidence type="ECO:0000256" key="8">
    <source>
        <dbReference type="ARBA" id="ARBA00022692"/>
    </source>
</evidence>
<keyword evidence="15 21" id="KW-0496">Mitochondrion</keyword>
<feature type="transmembrane region" description="Helical" evidence="19">
    <location>
        <begin position="276"/>
        <end position="293"/>
    </location>
</feature>
<proteinExistence type="inferred from homology"/>
<comment type="function">
    <text evidence="1">Core subunit of the mitochondrial membrane respiratory chain NADH dehydrogenase (Complex I) that is believed to belong to the minimal assembly required for catalysis. Complex I functions in the transfer of electrons from NADH to the respiratory chain. The immediate electron acceptor for the enzyme is believed to be ubiquinone.</text>
</comment>
<keyword evidence="11" id="KW-0249">Electron transport</keyword>
<keyword evidence="12 19" id="KW-1133">Transmembrane helix</keyword>
<geneLocation type="mitochondrion" evidence="21"/>
<feature type="transmembrane region" description="Helical" evidence="19">
    <location>
        <begin position="238"/>
        <end position="256"/>
    </location>
</feature>
<evidence type="ECO:0000256" key="2">
    <source>
        <dbReference type="ARBA" id="ARBA00004448"/>
    </source>
</evidence>
<feature type="transmembrane region" description="Helical" evidence="19">
    <location>
        <begin position="107"/>
        <end position="127"/>
    </location>
</feature>
<evidence type="ECO:0000256" key="7">
    <source>
        <dbReference type="ARBA" id="ARBA00022660"/>
    </source>
</evidence>
<feature type="transmembrane region" description="Helical" evidence="19">
    <location>
        <begin position="166"/>
        <end position="199"/>
    </location>
</feature>
<evidence type="ECO:0000256" key="15">
    <source>
        <dbReference type="ARBA" id="ARBA00023128"/>
    </source>
</evidence>
<keyword evidence="10" id="KW-1278">Translocase</keyword>
<evidence type="ECO:0000259" key="20">
    <source>
        <dbReference type="Pfam" id="PF00361"/>
    </source>
</evidence>
<gene>
    <name evidence="21" type="primary">nad2</name>
</gene>
<keyword evidence="6" id="KW-0813">Transport</keyword>
<keyword evidence="13" id="KW-0520">NAD</keyword>
<reference evidence="21" key="1">
    <citation type="submission" date="2004-10" db="EMBL/GenBank/DDBJ databases">
        <title>Compact mitochondrial genome of mite.</title>
        <authorList>
            <person name="Mitani H."/>
            <person name="Shao R."/>
            <person name="Takahashi M."/>
            <person name="Fukunaga M."/>
        </authorList>
    </citation>
    <scope>NUCLEOTIDE SEQUENCE</scope>
</reference>
<evidence type="ECO:0000256" key="12">
    <source>
        <dbReference type="ARBA" id="ARBA00022989"/>
    </source>
</evidence>
<dbReference type="InterPro" id="IPR050175">
    <property type="entry name" value="Complex_I_Subunit_2"/>
</dbReference>
<evidence type="ECO:0000256" key="6">
    <source>
        <dbReference type="ARBA" id="ARBA00022448"/>
    </source>
</evidence>
<evidence type="ECO:0000256" key="10">
    <source>
        <dbReference type="ARBA" id="ARBA00022967"/>
    </source>
</evidence>
<protein>
    <recommendedName>
        <fullName evidence="5">NADH-ubiquinone oxidoreductase chain 2</fullName>
        <ecNumber evidence="4">7.1.1.2</ecNumber>
    </recommendedName>
    <alternativeName>
        <fullName evidence="17">NADH dehydrogenase subunit 2</fullName>
    </alternativeName>
</protein>
<name>Q3C2K6_9ACAR</name>
<dbReference type="InterPro" id="IPR001750">
    <property type="entry name" value="ND/Mrp_TM"/>
</dbReference>
<dbReference type="GO" id="GO:0005743">
    <property type="term" value="C:mitochondrial inner membrane"/>
    <property type="evidence" value="ECO:0007669"/>
    <property type="project" value="UniProtKB-SubCell"/>
</dbReference>
<evidence type="ECO:0000256" key="3">
    <source>
        <dbReference type="ARBA" id="ARBA00007012"/>
    </source>
</evidence>
<dbReference type="GO" id="GO:0006120">
    <property type="term" value="P:mitochondrial electron transport, NADH to ubiquinone"/>
    <property type="evidence" value="ECO:0007669"/>
    <property type="project" value="TreeGrafter"/>
</dbReference>
<dbReference type="AlphaFoldDB" id="Q3C2K6"/>
<evidence type="ECO:0000256" key="9">
    <source>
        <dbReference type="ARBA" id="ARBA00022792"/>
    </source>
</evidence>
<keyword evidence="9" id="KW-0999">Mitochondrion inner membrane</keyword>
<evidence type="ECO:0000256" key="19">
    <source>
        <dbReference type="SAM" id="Phobius"/>
    </source>
</evidence>
<keyword evidence="14" id="KW-0830">Ubiquinone</keyword>
<accession>Q3C2K6</accession>
<feature type="domain" description="NADH:quinone oxidoreductase/Mrp antiporter transmembrane" evidence="20">
    <location>
        <begin position="19"/>
        <end position="199"/>
    </location>
</feature>
<comment type="similarity">
    <text evidence="3">Belongs to the complex I subunit 2 family.</text>
</comment>
<feature type="transmembrane region" description="Helical" evidence="19">
    <location>
        <begin position="69"/>
        <end position="86"/>
    </location>
</feature>
<dbReference type="EC" id="7.1.1.2" evidence="4"/>
<dbReference type="GO" id="GO:0008137">
    <property type="term" value="F:NADH dehydrogenase (ubiquinone) activity"/>
    <property type="evidence" value="ECO:0007669"/>
    <property type="project" value="UniProtKB-EC"/>
</dbReference>
<comment type="subcellular location">
    <subcellularLocation>
        <location evidence="2">Mitochondrion inner membrane</location>
        <topology evidence="2">Multi-pass membrane protein</topology>
    </subcellularLocation>
</comment>
<dbReference type="PANTHER" id="PTHR46552">
    <property type="entry name" value="NADH-UBIQUINONE OXIDOREDUCTASE CHAIN 2"/>
    <property type="match status" value="1"/>
</dbReference>
<organism evidence="21">
    <name type="scientific">Leptotrombidium deliense</name>
    <dbReference type="NCBI Taxonomy" id="299467"/>
    <lineage>
        <taxon>Eukaryota</taxon>
        <taxon>Metazoa</taxon>
        <taxon>Ecdysozoa</taxon>
        <taxon>Arthropoda</taxon>
        <taxon>Chelicerata</taxon>
        <taxon>Arachnida</taxon>
        <taxon>Acari</taxon>
        <taxon>Acariformes</taxon>
        <taxon>Trombidiformes</taxon>
        <taxon>Prostigmata</taxon>
        <taxon>Anystina</taxon>
        <taxon>Parasitengona</taxon>
        <taxon>Trombiculoidea</taxon>
        <taxon>Trombiculidae</taxon>
        <taxon>Leptotrombidium</taxon>
    </lineage>
</organism>
<keyword evidence="8 19" id="KW-0812">Transmembrane</keyword>
<dbReference type="PANTHER" id="PTHR46552:SF1">
    <property type="entry name" value="NADH-UBIQUINONE OXIDOREDUCTASE CHAIN 2"/>
    <property type="match status" value="1"/>
</dbReference>
<sequence>MFAATLILGTPVLALSIENWVFLWMLLELSSVGFIIFMKSLEMSMIYFLTQTFGSIMILFHLVFWKENMFVLFSISPYFLIIGLILKLGVVPMHQWFLNVGSKIKKWALFMLMTMQKVIPLLLFKVLLKMGVIPGVALLSAIFGVFFQLGVYNLKKLILYSSVVNMGWLILLSSFQMTFLLIFFLLYSLMLSLIVPFISTHSAEMVLGFMSLAGIPPLLGFFSKLIALKPFTIWSETWGFLLLILSVINTFIYFRVFMSFGLKAPTLSLHTFRKPLWKIILFIQIGFSMIFMII</sequence>
<evidence type="ECO:0000256" key="11">
    <source>
        <dbReference type="ARBA" id="ARBA00022982"/>
    </source>
</evidence>
<dbReference type="EMBL" id="AB194044">
    <property type="protein sequence ID" value="BAE47091.1"/>
    <property type="molecule type" value="Genomic_DNA"/>
</dbReference>